<organism evidence="1 2">
    <name type="scientific">Lasallia pustulata</name>
    <dbReference type="NCBI Taxonomy" id="136370"/>
    <lineage>
        <taxon>Eukaryota</taxon>
        <taxon>Fungi</taxon>
        <taxon>Dikarya</taxon>
        <taxon>Ascomycota</taxon>
        <taxon>Pezizomycotina</taxon>
        <taxon>Lecanoromycetes</taxon>
        <taxon>OSLEUM clade</taxon>
        <taxon>Umbilicariomycetidae</taxon>
        <taxon>Umbilicariales</taxon>
        <taxon>Umbilicariaceae</taxon>
        <taxon>Lasallia</taxon>
    </lineage>
</organism>
<accession>A0A5M8PYT1</accession>
<protein>
    <submittedName>
        <fullName evidence="1">Uncharacterized protein</fullName>
    </submittedName>
</protein>
<proteinExistence type="predicted"/>
<sequence length="190" mass="20990">MDIQTTVSQRVVEFARHPRLPGVTVDCPSYLHHRILPIRTSDSTRSKRSKTEQELTPNDPYLWYDSLRPFAKFRCCFAGLRSKCFGTELTAVIAEPAVVGTMRRSAYLPNILASGEQVFDGKQVFDVEPLPISVTETASLAAAKILTPGGVLLGPNVVGDCGVRTTILILRLEMLMWGSAGDVDVGKWRR</sequence>
<dbReference type="Proteomes" id="UP000324767">
    <property type="component" value="Unassembled WGS sequence"/>
</dbReference>
<dbReference type="EMBL" id="VXIT01000002">
    <property type="protein sequence ID" value="KAA6414959.1"/>
    <property type="molecule type" value="Genomic_DNA"/>
</dbReference>
<reference evidence="1 2" key="1">
    <citation type="submission" date="2019-09" db="EMBL/GenBank/DDBJ databases">
        <title>The hologenome of the rock-dwelling lichen Lasallia pustulata.</title>
        <authorList>
            <person name="Greshake Tzovaras B."/>
            <person name="Segers F."/>
            <person name="Bicker A."/>
            <person name="Dal Grande F."/>
            <person name="Otte J."/>
            <person name="Hankeln T."/>
            <person name="Schmitt I."/>
            <person name="Ebersberger I."/>
        </authorList>
    </citation>
    <scope>NUCLEOTIDE SEQUENCE [LARGE SCALE GENOMIC DNA]</scope>
    <source>
        <strain evidence="1">A1-1</strain>
    </source>
</reference>
<evidence type="ECO:0000313" key="2">
    <source>
        <dbReference type="Proteomes" id="UP000324767"/>
    </source>
</evidence>
<name>A0A5M8PYT1_9LECA</name>
<gene>
    <name evidence="1" type="ORF">FRX48_01710</name>
</gene>
<dbReference type="AlphaFoldDB" id="A0A5M8PYT1"/>
<comment type="caution">
    <text evidence="1">The sequence shown here is derived from an EMBL/GenBank/DDBJ whole genome shotgun (WGS) entry which is preliminary data.</text>
</comment>
<evidence type="ECO:0000313" key="1">
    <source>
        <dbReference type="EMBL" id="KAA6414959.1"/>
    </source>
</evidence>